<dbReference type="PANTHER" id="PTHR10339">
    <property type="entry name" value="ADP-RIBOSYLTRANSFERASE"/>
    <property type="match status" value="1"/>
</dbReference>
<reference evidence="8" key="1">
    <citation type="submission" date="2019-06" db="EMBL/GenBank/DDBJ databases">
        <authorList>
            <consortium name="Wellcome Sanger Institute Data Sharing"/>
        </authorList>
    </citation>
    <scope>NUCLEOTIDE SEQUENCE [LARGE SCALE GENOMIC DNA]</scope>
</reference>
<evidence type="ECO:0000256" key="6">
    <source>
        <dbReference type="ARBA" id="ARBA00047597"/>
    </source>
</evidence>
<sequence>MNAILSYIQAFLYFTQLKVTAETREELDIAPDAVDDLYDGCNKEALDTFIHSGVLKAELNSSDGFQKVWNPSECSKVIPGGLKEHTAALRAYANEDYNFIKTFDDAVQTKGTNVSTYQDEFHFKSLHFLLMDSMRLLSQKTCKTVYDFAGNIKTAQKGSTVRFGRFNSVHSSFQSLTDEADIDGDEAILNITSCFFVELGENICSTVEMALLSPVEEFTVEDVKQQTKDDTTFTMIVLKHFRVHNMSQPKQQTKSLLQSQTKFLTQK</sequence>
<dbReference type="EC" id="2.4.2.31" evidence="7"/>
<evidence type="ECO:0000256" key="1">
    <source>
        <dbReference type="ARBA" id="ARBA00009558"/>
    </source>
</evidence>
<evidence type="ECO:0000256" key="2">
    <source>
        <dbReference type="ARBA" id="ARBA00022676"/>
    </source>
</evidence>
<dbReference type="InParanoid" id="A0A672ZRE0"/>
<dbReference type="InterPro" id="IPR050999">
    <property type="entry name" value="ADP-ribosyltransferase_ARG"/>
</dbReference>
<dbReference type="GO" id="GO:0003950">
    <property type="term" value="F:NAD+ poly-ADP-ribosyltransferase activity"/>
    <property type="evidence" value="ECO:0007669"/>
    <property type="project" value="TreeGrafter"/>
</dbReference>
<organism evidence="8 9">
    <name type="scientific">Sphaeramia orbicularis</name>
    <name type="common">orbiculate cardinalfish</name>
    <dbReference type="NCBI Taxonomy" id="375764"/>
    <lineage>
        <taxon>Eukaryota</taxon>
        <taxon>Metazoa</taxon>
        <taxon>Chordata</taxon>
        <taxon>Craniata</taxon>
        <taxon>Vertebrata</taxon>
        <taxon>Euteleostomi</taxon>
        <taxon>Actinopterygii</taxon>
        <taxon>Neopterygii</taxon>
        <taxon>Teleostei</taxon>
        <taxon>Neoteleostei</taxon>
        <taxon>Acanthomorphata</taxon>
        <taxon>Gobiaria</taxon>
        <taxon>Kurtiformes</taxon>
        <taxon>Apogonoidei</taxon>
        <taxon>Apogonidae</taxon>
        <taxon>Apogoninae</taxon>
        <taxon>Sphaeramia</taxon>
    </lineage>
</organism>
<keyword evidence="7" id="KW-0520">NAD</keyword>
<comment type="similarity">
    <text evidence="1 7">Belongs to the Arg-specific ADP-ribosyltransferase family.</text>
</comment>
<evidence type="ECO:0000256" key="5">
    <source>
        <dbReference type="ARBA" id="ARBA00022857"/>
    </source>
</evidence>
<keyword evidence="5 7" id="KW-0521">NADP</keyword>
<dbReference type="Gene3D" id="3.90.176.10">
    <property type="entry name" value="Toxin ADP-ribosyltransferase, Chain A, domain 1"/>
    <property type="match status" value="1"/>
</dbReference>
<keyword evidence="2 7" id="KW-0328">Glycosyltransferase</keyword>
<dbReference type="PRINTS" id="PR00970">
    <property type="entry name" value="RIBTRNSFRASE"/>
</dbReference>
<accession>A0A672ZRE0</accession>
<keyword evidence="4" id="KW-0548">Nucleotidyltransferase</keyword>
<dbReference type="GO" id="GO:0016779">
    <property type="term" value="F:nucleotidyltransferase activity"/>
    <property type="evidence" value="ECO:0007669"/>
    <property type="project" value="UniProtKB-KW"/>
</dbReference>
<dbReference type="GO" id="GO:0106274">
    <property type="term" value="F:NAD+-protein-arginine ADP-ribosyltransferase activity"/>
    <property type="evidence" value="ECO:0007669"/>
    <property type="project" value="UniProtKB-EC"/>
</dbReference>
<dbReference type="FunCoup" id="A0A672ZRE0">
    <property type="interactions" value="68"/>
</dbReference>
<evidence type="ECO:0000256" key="4">
    <source>
        <dbReference type="ARBA" id="ARBA00022695"/>
    </source>
</evidence>
<dbReference type="PANTHER" id="PTHR10339:SF27">
    <property type="entry name" value="NAD(P)(+)--ARGININE ADP-RIBOSYLTRANSFERASE"/>
    <property type="match status" value="1"/>
</dbReference>
<evidence type="ECO:0000313" key="9">
    <source>
        <dbReference type="Proteomes" id="UP000472271"/>
    </source>
</evidence>
<comment type="catalytic activity">
    <reaction evidence="6 7">
        <text>L-arginyl-[protein] + NAD(+) = N(omega)-(ADP-D-ribosyl)-L-arginyl-[protein] + nicotinamide + H(+)</text>
        <dbReference type="Rhea" id="RHEA:19149"/>
        <dbReference type="Rhea" id="RHEA-COMP:10532"/>
        <dbReference type="Rhea" id="RHEA-COMP:15087"/>
        <dbReference type="ChEBI" id="CHEBI:15378"/>
        <dbReference type="ChEBI" id="CHEBI:17154"/>
        <dbReference type="ChEBI" id="CHEBI:29965"/>
        <dbReference type="ChEBI" id="CHEBI:57540"/>
        <dbReference type="ChEBI" id="CHEBI:142554"/>
        <dbReference type="EC" id="2.4.2.31"/>
    </reaction>
</comment>
<dbReference type="Pfam" id="PF01129">
    <property type="entry name" value="ART"/>
    <property type="match status" value="1"/>
</dbReference>
<evidence type="ECO:0000256" key="7">
    <source>
        <dbReference type="RuleBase" id="RU361228"/>
    </source>
</evidence>
<protein>
    <recommendedName>
        <fullName evidence="7">NAD(P)(+)--arginine ADP-ribosyltransferase</fullName>
        <ecNumber evidence="7">2.4.2.31</ecNumber>
    </recommendedName>
    <alternativeName>
        <fullName evidence="7">Mono(ADP-ribosyl)transferase</fullName>
    </alternativeName>
</protein>
<name>A0A672ZRE0_9TELE</name>
<proteinExistence type="inferred from homology"/>
<reference evidence="8" key="3">
    <citation type="submission" date="2025-09" db="UniProtKB">
        <authorList>
            <consortium name="Ensembl"/>
        </authorList>
    </citation>
    <scope>IDENTIFICATION</scope>
</reference>
<dbReference type="SUPFAM" id="SSF56399">
    <property type="entry name" value="ADP-ribosylation"/>
    <property type="match status" value="1"/>
</dbReference>
<dbReference type="Ensembl" id="ENSSORT00005020311.1">
    <property type="protein sequence ID" value="ENSSORP00005019751.1"/>
    <property type="gene ID" value="ENSSORG00005009661.1"/>
</dbReference>
<reference evidence="8" key="2">
    <citation type="submission" date="2025-08" db="UniProtKB">
        <authorList>
            <consortium name="Ensembl"/>
        </authorList>
    </citation>
    <scope>IDENTIFICATION</scope>
</reference>
<keyword evidence="3 7" id="KW-0808">Transferase</keyword>
<dbReference type="AlphaFoldDB" id="A0A672ZRE0"/>
<dbReference type="Proteomes" id="UP000472271">
    <property type="component" value="Chromosome 1"/>
</dbReference>
<evidence type="ECO:0000313" key="8">
    <source>
        <dbReference type="Ensembl" id="ENSSORP00005019751.1"/>
    </source>
</evidence>
<evidence type="ECO:0000256" key="3">
    <source>
        <dbReference type="ARBA" id="ARBA00022679"/>
    </source>
</evidence>
<keyword evidence="9" id="KW-1185">Reference proteome</keyword>
<dbReference type="InterPro" id="IPR000768">
    <property type="entry name" value="ART"/>
</dbReference>